<dbReference type="InterPro" id="IPR051604">
    <property type="entry name" value="Ergot_Alk_Oxidoreductase"/>
</dbReference>
<keyword evidence="3" id="KW-1185">Reference proteome</keyword>
<dbReference type="PANTHER" id="PTHR43162:SF1">
    <property type="entry name" value="PRESTALK A DIFFERENTIATION PROTEIN A"/>
    <property type="match status" value="1"/>
</dbReference>
<dbReference type="Gene3D" id="3.40.50.720">
    <property type="entry name" value="NAD(P)-binding Rossmann-like Domain"/>
    <property type="match status" value="1"/>
</dbReference>
<name>A0ABT8R7E4_9BACT</name>
<dbReference type="RefSeq" id="WP_302037406.1">
    <property type="nucleotide sequence ID" value="NZ_JAUKPO010000004.1"/>
</dbReference>
<dbReference type="SUPFAM" id="SSF51735">
    <property type="entry name" value="NAD(P)-binding Rossmann-fold domains"/>
    <property type="match status" value="1"/>
</dbReference>
<dbReference type="Pfam" id="PF05368">
    <property type="entry name" value="NmrA"/>
    <property type="match status" value="1"/>
</dbReference>
<evidence type="ECO:0000259" key="1">
    <source>
        <dbReference type="Pfam" id="PF05368"/>
    </source>
</evidence>
<dbReference type="Proteomes" id="UP001168528">
    <property type="component" value="Unassembled WGS sequence"/>
</dbReference>
<dbReference type="PANTHER" id="PTHR43162">
    <property type="match status" value="1"/>
</dbReference>
<protein>
    <submittedName>
        <fullName evidence="2">NmrA family NAD(P)-binding protein</fullName>
    </submittedName>
</protein>
<feature type="domain" description="NmrA-like" evidence="1">
    <location>
        <begin position="2"/>
        <end position="217"/>
    </location>
</feature>
<dbReference type="InterPro" id="IPR036291">
    <property type="entry name" value="NAD(P)-bd_dom_sf"/>
</dbReference>
<evidence type="ECO:0000313" key="2">
    <source>
        <dbReference type="EMBL" id="MDO1446605.1"/>
    </source>
</evidence>
<dbReference type="Gene3D" id="3.90.25.10">
    <property type="entry name" value="UDP-galactose 4-epimerase, domain 1"/>
    <property type="match status" value="1"/>
</dbReference>
<dbReference type="InterPro" id="IPR008030">
    <property type="entry name" value="NmrA-like"/>
</dbReference>
<dbReference type="EMBL" id="JAUKPO010000004">
    <property type="protein sequence ID" value="MDO1446605.1"/>
    <property type="molecule type" value="Genomic_DNA"/>
</dbReference>
<accession>A0ABT8R7E4</accession>
<proteinExistence type="predicted"/>
<sequence length="290" mass="33155">MRILITGASGNIGQAILRHFDATSGHRLSLASRKITDSPREGHTQSVYFDFDHLPESYPSLLQTDILFLLRPPHISDVATYFKPLIELCKKASLSHIVFLSVQGADKASFIPHAKIEKLILNSGIAYTFVRPGYFMQNLSTTLQEDICKNNRIYLPAGQAVFNWIDVEDIGLAIARILEHPGLHRNKVYTLTGSQNLSFQQAANYLTDTLQRKIQYISPNVFSFYYTKRKEGLTRDFILVMILLHFLPRFQTEPRIHPDFEQLTGKKPTTLQNFIANNKQYWQTKNPAQT</sequence>
<comment type="caution">
    <text evidence="2">The sequence shown here is derived from an EMBL/GenBank/DDBJ whole genome shotgun (WGS) entry which is preliminary data.</text>
</comment>
<evidence type="ECO:0000313" key="3">
    <source>
        <dbReference type="Proteomes" id="UP001168528"/>
    </source>
</evidence>
<gene>
    <name evidence="2" type="ORF">Q0590_10110</name>
</gene>
<organism evidence="2 3">
    <name type="scientific">Rhodocytophaga aerolata</name>
    <dbReference type="NCBI Taxonomy" id="455078"/>
    <lineage>
        <taxon>Bacteria</taxon>
        <taxon>Pseudomonadati</taxon>
        <taxon>Bacteroidota</taxon>
        <taxon>Cytophagia</taxon>
        <taxon>Cytophagales</taxon>
        <taxon>Rhodocytophagaceae</taxon>
        <taxon>Rhodocytophaga</taxon>
    </lineage>
</organism>
<reference evidence="2" key="1">
    <citation type="submission" date="2023-07" db="EMBL/GenBank/DDBJ databases">
        <title>The genome sequence of Rhodocytophaga aerolata KACC 12507.</title>
        <authorList>
            <person name="Zhang X."/>
        </authorList>
    </citation>
    <scope>NUCLEOTIDE SEQUENCE</scope>
    <source>
        <strain evidence="2">KACC 12507</strain>
    </source>
</reference>